<accession>A0ABQ4PNB4</accession>
<keyword evidence="2" id="KW-1185">Reference proteome</keyword>
<organism evidence="1 2">
    <name type="scientific">Shewanella algidipiscicola</name>
    <dbReference type="NCBI Taxonomy" id="614070"/>
    <lineage>
        <taxon>Bacteria</taxon>
        <taxon>Pseudomonadati</taxon>
        <taxon>Pseudomonadota</taxon>
        <taxon>Gammaproteobacteria</taxon>
        <taxon>Alteromonadales</taxon>
        <taxon>Shewanellaceae</taxon>
        <taxon>Shewanella</taxon>
    </lineage>
</organism>
<comment type="caution">
    <text evidence="1">The sequence shown here is derived from an EMBL/GenBank/DDBJ whole genome shotgun (WGS) entry which is preliminary data.</text>
</comment>
<evidence type="ECO:0000313" key="1">
    <source>
        <dbReference type="EMBL" id="GIU49933.1"/>
    </source>
</evidence>
<dbReference type="EMBL" id="BPFB01000043">
    <property type="protein sequence ID" value="GIU49933.1"/>
    <property type="molecule type" value="Genomic_DNA"/>
</dbReference>
<sequence>MVVQAKLNIALNTLLNTQSILDIAEAMNGFSPPVNGQQYKLRNRKIPE</sequence>
<protein>
    <recommendedName>
        <fullName evidence="3">Transposase</fullName>
    </recommendedName>
</protein>
<evidence type="ECO:0000313" key="2">
    <source>
        <dbReference type="Proteomes" id="UP000761574"/>
    </source>
</evidence>
<evidence type="ECO:0008006" key="3">
    <source>
        <dbReference type="Google" id="ProtNLM"/>
    </source>
</evidence>
<dbReference type="Proteomes" id="UP000761574">
    <property type="component" value="Unassembled WGS sequence"/>
</dbReference>
<gene>
    <name evidence="1" type="ORF">TUM4630_29710</name>
</gene>
<proteinExistence type="predicted"/>
<name>A0ABQ4PNB4_9GAMM</name>
<reference evidence="1 2" key="1">
    <citation type="submission" date="2021-05" db="EMBL/GenBank/DDBJ databases">
        <title>Molecular characterization for Shewanella algae harboring chromosomal blaOXA-55-like strains isolated from clinical and environment sample.</title>
        <authorList>
            <person name="Ohama Y."/>
            <person name="Aoki K."/>
            <person name="Harada S."/>
            <person name="Moriya K."/>
            <person name="Ishii Y."/>
            <person name="Tateda K."/>
        </authorList>
    </citation>
    <scope>NUCLEOTIDE SEQUENCE [LARGE SCALE GENOMIC DNA]</scope>
    <source>
        <strain evidence="1 2">LMG 23746</strain>
    </source>
</reference>